<feature type="domain" description="ABC-2 type transporter transmembrane" evidence="7">
    <location>
        <begin position="8"/>
        <end position="196"/>
    </location>
</feature>
<accession>A0ABV8TMQ6</accession>
<dbReference type="Proteomes" id="UP001595824">
    <property type="component" value="Unassembled WGS sequence"/>
</dbReference>
<dbReference type="EMBL" id="JBHSDP010000027">
    <property type="protein sequence ID" value="MFC4332010.1"/>
    <property type="molecule type" value="Genomic_DNA"/>
</dbReference>
<dbReference type="RefSeq" id="WP_381743507.1">
    <property type="nucleotide sequence ID" value="NZ_JBHSDP010000027.1"/>
</dbReference>
<keyword evidence="4 6" id="KW-0472">Membrane</keyword>
<feature type="transmembrane region" description="Helical" evidence="6">
    <location>
        <begin position="12"/>
        <end position="33"/>
    </location>
</feature>
<evidence type="ECO:0000313" key="8">
    <source>
        <dbReference type="EMBL" id="MFC4332010.1"/>
    </source>
</evidence>
<dbReference type="PIRSF" id="PIRSF006648">
    <property type="entry name" value="DrrB"/>
    <property type="match status" value="1"/>
</dbReference>
<evidence type="ECO:0000256" key="1">
    <source>
        <dbReference type="ARBA" id="ARBA00004141"/>
    </source>
</evidence>
<protein>
    <submittedName>
        <fullName evidence="8">ABC transporter permease</fullName>
    </submittedName>
</protein>
<evidence type="ECO:0000313" key="9">
    <source>
        <dbReference type="Proteomes" id="UP001595824"/>
    </source>
</evidence>
<evidence type="ECO:0000256" key="2">
    <source>
        <dbReference type="ARBA" id="ARBA00022692"/>
    </source>
</evidence>
<dbReference type="PANTHER" id="PTHR43229:SF2">
    <property type="entry name" value="NODULATION PROTEIN J"/>
    <property type="match status" value="1"/>
</dbReference>
<name>A0ABV8TMQ6_9ACTN</name>
<evidence type="ECO:0000259" key="7">
    <source>
        <dbReference type="Pfam" id="PF01061"/>
    </source>
</evidence>
<evidence type="ECO:0000256" key="4">
    <source>
        <dbReference type="ARBA" id="ARBA00023136"/>
    </source>
</evidence>
<evidence type="ECO:0000256" key="5">
    <source>
        <dbReference type="ARBA" id="ARBA00023251"/>
    </source>
</evidence>
<feature type="transmembrane region" description="Helical" evidence="6">
    <location>
        <begin position="214"/>
        <end position="236"/>
    </location>
</feature>
<comment type="subcellular location">
    <subcellularLocation>
        <location evidence="1">Membrane</location>
        <topology evidence="1">Multi-pass membrane protein</topology>
    </subcellularLocation>
</comment>
<dbReference type="InterPro" id="IPR051784">
    <property type="entry name" value="Nod_factor_ABC_transporter"/>
</dbReference>
<keyword evidence="5" id="KW-0046">Antibiotic resistance</keyword>
<dbReference type="InterPro" id="IPR000412">
    <property type="entry name" value="ABC_2_transport"/>
</dbReference>
<keyword evidence="2 6" id="KW-0812">Transmembrane</keyword>
<gene>
    <name evidence="8" type="ORF">ACFPC0_30440</name>
</gene>
<feature type="transmembrane region" description="Helical" evidence="6">
    <location>
        <begin position="161"/>
        <end position="181"/>
    </location>
</feature>
<sequence>MWDYLRLETRRMLRDTGFVIGSVAVPVMMYLLFTNIGTGGTDGTGGWRTAAMVGMAAYGAVGAALNTGGAVAEDRSLGWLRQLRVTPMTPRQVVTGRALTGAVTVLPAICSVLLAGGLVNGVRLAVWQWALTALLLWLGSVPFTLLGLGNGYRLNTPQTSAVANLVCNLGLAVVGGLWFPVDLFPHWLRSVSAYTPTNRFSQVGLAVTEGHAPAMGAILVLAGWLAAFGSYAVLAYRRNAATV</sequence>
<feature type="transmembrane region" description="Helical" evidence="6">
    <location>
        <begin position="126"/>
        <end position="149"/>
    </location>
</feature>
<keyword evidence="3 6" id="KW-1133">Transmembrane helix</keyword>
<feature type="transmembrane region" description="Helical" evidence="6">
    <location>
        <begin position="93"/>
        <end position="114"/>
    </location>
</feature>
<keyword evidence="9" id="KW-1185">Reference proteome</keyword>
<organism evidence="8 9">
    <name type="scientific">Streptomyces andamanensis</name>
    <dbReference type="NCBI Taxonomy" id="1565035"/>
    <lineage>
        <taxon>Bacteria</taxon>
        <taxon>Bacillati</taxon>
        <taxon>Actinomycetota</taxon>
        <taxon>Actinomycetes</taxon>
        <taxon>Kitasatosporales</taxon>
        <taxon>Streptomycetaceae</taxon>
        <taxon>Streptomyces</taxon>
    </lineage>
</organism>
<dbReference type="Pfam" id="PF01061">
    <property type="entry name" value="ABC2_membrane"/>
    <property type="match status" value="1"/>
</dbReference>
<evidence type="ECO:0000256" key="3">
    <source>
        <dbReference type="ARBA" id="ARBA00022989"/>
    </source>
</evidence>
<proteinExistence type="predicted"/>
<feature type="transmembrane region" description="Helical" evidence="6">
    <location>
        <begin position="53"/>
        <end position="72"/>
    </location>
</feature>
<comment type="caution">
    <text evidence="8">The sequence shown here is derived from an EMBL/GenBank/DDBJ whole genome shotgun (WGS) entry which is preliminary data.</text>
</comment>
<reference evidence="9" key="1">
    <citation type="journal article" date="2019" name="Int. J. Syst. Evol. Microbiol.">
        <title>The Global Catalogue of Microorganisms (GCM) 10K type strain sequencing project: providing services to taxonomists for standard genome sequencing and annotation.</title>
        <authorList>
            <consortium name="The Broad Institute Genomics Platform"/>
            <consortium name="The Broad Institute Genome Sequencing Center for Infectious Disease"/>
            <person name="Wu L."/>
            <person name="Ma J."/>
        </authorList>
    </citation>
    <scope>NUCLEOTIDE SEQUENCE [LARGE SCALE GENOMIC DNA]</scope>
    <source>
        <strain evidence="9">PCU 347</strain>
    </source>
</reference>
<evidence type="ECO:0000256" key="6">
    <source>
        <dbReference type="SAM" id="Phobius"/>
    </source>
</evidence>
<dbReference type="PANTHER" id="PTHR43229">
    <property type="entry name" value="NODULATION PROTEIN J"/>
    <property type="match status" value="1"/>
</dbReference>
<dbReference type="InterPro" id="IPR013525">
    <property type="entry name" value="ABC2_TM"/>
</dbReference>